<dbReference type="STRING" id="3988.B9SIR7"/>
<dbReference type="EMBL" id="EQ973976">
    <property type="protein sequence ID" value="EEF36490.1"/>
    <property type="molecule type" value="Genomic_DNA"/>
</dbReference>
<gene>
    <name evidence="6" type="ORF">RCOM_0539830</name>
</gene>
<protein>
    <submittedName>
        <fullName evidence="6">Small heat-shock protein, putative</fullName>
    </submittedName>
</protein>
<reference evidence="7" key="1">
    <citation type="journal article" date="2010" name="Nat. Biotechnol.">
        <title>Draft genome sequence of the oilseed species Ricinus communis.</title>
        <authorList>
            <person name="Chan A.P."/>
            <person name="Crabtree J."/>
            <person name="Zhao Q."/>
            <person name="Lorenzi H."/>
            <person name="Orvis J."/>
            <person name="Puiu D."/>
            <person name="Melake-Berhan A."/>
            <person name="Jones K.M."/>
            <person name="Redman J."/>
            <person name="Chen G."/>
            <person name="Cahoon E.B."/>
            <person name="Gedil M."/>
            <person name="Stanke M."/>
            <person name="Haas B.J."/>
            <person name="Wortman J.R."/>
            <person name="Fraser-Liggett C.M."/>
            <person name="Ravel J."/>
            <person name="Rabinowicz P.D."/>
        </authorList>
    </citation>
    <scope>NUCLEOTIDE SEQUENCE [LARGE SCALE GENOMIC DNA]</scope>
    <source>
        <strain evidence="7">cv. Hale</strain>
    </source>
</reference>
<evidence type="ECO:0000256" key="3">
    <source>
        <dbReference type="RuleBase" id="RU003616"/>
    </source>
</evidence>
<dbReference type="Gene3D" id="2.60.40.790">
    <property type="match status" value="1"/>
</dbReference>
<dbReference type="GO" id="GO:0034605">
    <property type="term" value="P:cellular response to heat"/>
    <property type="evidence" value="ECO:0000318"/>
    <property type="project" value="GO_Central"/>
</dbReference>
<dbReference type="Proteomes" id="UP000008311">
    <property type="component" value="Unassembled WGS sequence"/>
</dbReference>
<dbReference type="FunCoup" id="B9SIR7">
    <property type="interactions" value="385"/>
</dbReference>
<organism evidence="6 7">
    <name type="scientific">Ricinus communis</name>
    <name type="common">Castor bean</name>
    <dbReference type="NCBI Taxonomy" id="3988"/>
    <lineage>
        <taxon>Eukaryota</taxon>
        <taxon>Viridiplantae</taxon>
        <taxon>Streptophyta</taxon>
        <taxon>Embryophyta</taxon>
        <taxon>Tracheophyta</taxon>
        <taxon>Spermatophyta</taxon>
        <taxon>Magnoliopsida</taxon>
        <taxon>eudicotyledons</taxon>
        <taxon>Gunneridae</taxon>
        <taxon>Pentapetalae</taxon>
        <taxon>rosids</taxon>
        <taxon>fabids</taxon>
        <taxon>Malpighiales</taxon>
        <taxon>Euphorbiaceae</taxon>
        <taxon>Acalyphoideae</taxon>
        <taxon>Acalypheae</taxon>
        <taxon>Ricinus</taxon>
    </lineage>
</organism>
<dbReference type="InterPro" id="IPR007052">
    <property type="entry name" value="CS_dom"/>
</dbReference>
<sequence>METEAVRRRMNMIAAHFAPSEDMSPTHLLPMNCSSSLNFVMPRYDNRMYFARQGSASQAFFMRQVSTEQGSPEKPGIPFNCSASEAPFYSRPTKMGQNLSNAEPIQSPAKACKSFVSSDLPNFARPSTCIGRKKQSDSKKKICSPSQTNGIEWSPRMDVAESGRSYVVTVELPGVNVNDIRVEVNDQNLTIMGKRSTQSWSNDSISAYHKREILQGPYQVVWPLPSNINKDRISAEFLDGILEIIIPKV</sequence>
<name>B9SIR7_RICCO</name>
<evidence type="ECO:0000259" key="4">
    <source>
        <dbReference type="PROSITE" id="PS01031"/>
    </source>
</evidence>
<dbReference type="PANTHER" id="PTHR11527">
    <property type="entry name" value="HEAT-SHOCK PROTEIN 20 FAMILY MEMBER"/>
    <property type="match status" value="1"/>
</dbReference>
<feature type="domain" description="SHSP" evidence="4">
    <location>
        <begin position="148"/>
        <end position="249"/>
    </location>
</feature>
<evidence type="ECO:0000313" key="6">
    <source>
        <dbReference type="EMBL" id="EEF36490.1"/>
    </source>
</evidence>
<accession>B9SIR7</accession>
<dbReference type="AlphaFoldDB" id="B9SIR7"/>
<dbReference type="InParanoid" id="B9SIR7"/>
<dbReference type="PROSITE" id="PS01031">
    <property type="entry name" value="SHSP"/>
    <property type="match status" value="1"/>
</dbReference>
<evidence type="ECO:0000256" key="2">
    <source>
        <dbReference type="PROSITE-ProRule" id="PRU00285"/>
    </source>
</evidence>
<keyword evidence="7" id="KW-1185">Reference proteome</keyword>
<dbReference type="Pfam" id="PF00011">
    <property type="entry name" value="HSP20"/>
    <property type="match status" value="1"/>
</dbReference>
<evidence type="ECO:0000256" key="1">
    <source>
        <dbReference type="ARBA" id="ARBA00023016"/>
    </source>
</evidence>
<dbReference type="PROSITE" id="PS51203">
    <property type="entry name" value="CS"/>
    <property type="match status" value="1"/>
</dbReference>
<keyword evidence="1" id="KW-0346">Stress response</keyword>
<comment type="similarity">
    <text evidence="2 3">Belongs to the small heat shock protein (HSP20) family.</text>
</comment>
<evidence type="ECO:0000259" key="5">
    <source>
        <dbReference type="PROSITE" id="PS51203"/>
    </source>
</evidence>
<dbReference type="InterPro" id="IPR008978">
    <property type="entry name" value="HSP20-like_chaperone"/>
</dbReference>
<dbReference type="InterPro" id="IPR031107">
    <property type="entry name" value="Small_HSP"/>
</dbReference>
<dbReference type="eggNOG" id="KOG0710">
    <property type="taxonomic scope" value="Eukaryota"/>
</dbReference>
<dbReference type="SUPFAM" id="SSF49764">
    <property type="entry name" value="HSP20-like chaperones"/>
    <property type="match status" value="1"/>
</dbReference>
<dbReference type="InterPro" id="IPR002068">
    <property type="entry name" value="A-crystallin/Hsp20_dom"/>
</dbReference>
<feature type="domain" description="CS" evidence="5">
    <location>
        <begin position="146"/>
        <end position="249"/>
    </location>
</feature>
<proteinExistence type="inferred from homology"/>
<evidence type="ECO:0000313" key="7">
    <source>
        <dbReference type="Proteomes" id="UP000008311"/>
    </source>
</evidence>
<dbReference type="CDD" id="cd06464">
    <property type="entry name" value="ACD_sHsps-like"/>
    <property type="match status" value="1"/>
</dbReference>